<feature type="repeat" description="WD" evidence="3">
    <location>
        <begin position="200"/>
        <end position="241"/>
    </location>
</feature>
<feature type="repeat" description="WD" evidence="3">
    <location>
        <begin position="159"/>
        <end position="200"/>
    </location>
</feature>
<organism evidence="4 5">
    <name type="scientific">Rheinheimera marina</name>
    <dbReference type="NCBI Taxonomy" id="1774958"/>
    <lineage>
        <taxon>Bacteria</taxon>
        <taxon>Pseudomonadati</taxon>
        <taxon>Pseudomonadota</taxon>
        <taxon>Gammaproteobacteria</taxon>
        <taxon>Chromatiales</taxon>
        <taxon>Chromatiaceae</taxon>
        <taxon>Rheinheimera</taxon>
    </lineage>
</organism>
<gene>
    <name evidence="4" type="ORF">ACFO3I_00980</name>
</gene>
<keyword evidence="2" id="KW-0677">Repeat</keyword>
<keyword evidence="5" id="KW-1185">Reference proteome</keyword>
<dbReference type="Gene3D" id="2.130.10.10">
    <property type="entry name" value="YVTN repeat-like/Quinoprotein amine dehydrogenase"/>
    <property type="match status" value="2"/>
</dbReference>
<keyword evidence="1 3" id="KW-0853">WD repeat</keyword>
<feature type="repeat" description="WD" evidence="3">
    <location>
        <begin position="243"/>
        <end position="284"/>
    </location>
</feature>
<dbReference type="Proteomes" id="UP001595962">
    <property type="component" value="Unassembled WGS sequence"/>
</dbReference>
<protein>
    <submittedName>
        <fullName evidence="4">WD40 repeat domain-containing protein</fullName>
    </submittedName>
</protein>
<dbReference type="RefSeq" id="WP_377330989.1">
    <property type="nucleotide sequence ID" value="NZ_JBHSGB010000001.1"/>
</dbReference>
<dbReference type="InterPro" id="IPR019775">
    <property type="entry name" value="WD40_repeat_CS"/>
</dbReference>
<evidence type="ECO:0000256" key="2">
    <source>
        <dbReference type="ARBA" id="ARBA00022737"/>
    </source>
</evidence>
<evidence type="ECO:0000313" key="5">
    <source>
        <dbReference type="Proteomes" id="UP001595962"/>
    </source>
</evidence>
<proteinExistence type="predicted"/>
<name>A0ABV9JGS5_9GAMM</name>
<accession>A0ABV9JGS5</accession>
<reference evidence="5" key="1">
    <citation type="journal article" date="2019" name="Int. J. Syst. Evol. Microbiol.">
        <title>The Global Catalogue of Microorganisms (GCM) 10K type strain sequencing project: providing services to taxonomists for standard genome sequencing and annotation.</title>
        <authorList>
            <consortium name="The Broad Institute Genomics Platform"/>
            <consortium name="The Broad Institute Genome Sequencing Center for Infectious Disease"/>
            <person name="Wu L."/>
            <person name="Ma J."/>
        </authorList>
    </citation>
    <scope>NUCLEOTIDE SEQUENCE [LARGE SCALE GENOMIC DNA]</scope>
    <source>
        <strain evidence="5">DT28</strain>
    </source>
</reference>
<dbReference type="PANTHER" id="PTHR19879">
    <property type="entry name" value="TRANSCRIPTION INITIATION FACTOR TFIID"/>
    <property type="match status" value="1"/>
</dbReference>
<evidence type="ECO:0000256" key="1">
    <source>
        <dbReference type="ARBA" id="ARBA00022574"/>
    </source>
</evidence>
<evidence type="ECO:0000313" key="4">
    <source>
        <dbReference type="EMBL" id="MFC4653587.1"/>
    </source>
</evidence>
<sequence>MTLTHGAKYLSLFLVIGLLGCNKVQPEPVRQVLHSENPSYAASIDQAGNKVAVSAVDAGVTVWDIHNDTALYALKHQGKADNQILALSLSPDGSSLATADSQNFALWQMSDGKNLGFWAVKDATIRDLAVADNGQSLLIAQSDGKVQHLTLATGRRLEFLGHSENVNSVDLSANGRFALSGSNDHYAYFWDTNSAQIIYSFPHPNRVTKVVLDQQGRYAFTSGSEVTAFIWDLKTGKKISQLALSRAQIITAARFSPDGRFLVTGSPSRALALWDVHSGKKVQQWQVRAILNSRPASAVVHAVAFLSDQQIISESSSGIAEVWEVRK</sequence>
<dbReference type="InterPro" id="IPR011047">
    <property type="entry name" value="Quinoprotein_ADH-like_sf"/>
</dbReference>
<dbReference type="PROSITE" id="PS00678">
    <property type="entry name" value="WD_REPEATS_1"/>
    <property type="match status" value="1"/>
</dbReference>
<dbReference type="InterPro" id="IPR001680">
    <property type="entry name" value="WD40_rpt"/>
</dbReference>
<dbReference type="EMBL" id="JBHSGB010000001">
    <property type="protein sequence ID" value="MFC4653587.1"/>
    <property type="molecule type" value="Genomic_DNA"/>
</dbReference>
<comment type="caution">
    <text evidence="4">The sequence shown here is derived from an EMBL/GenBank/DDBJ whole genome shotgun (WGS) entry which is preliminary data.</text>
</comment>
<dbReference type="SMART" id="SM00320">
    <property type="entry name" value="WD40"/>
    <property type="match status" value="7"/>
</dbReference>
<dbReference type="PROSITE" id="PS50294">
    <property type="entry name" value="WD_REPEATS_REGION"/>
    <property type="match status" value="2"/>
</dbReference>
<dbReference type="PROSITE" id="PS50082">
    <property type="entry name" value="WD_REPEATS_2"/>
    <property type="match status" value="3"/>
</dbReference>
<dbReference type="InterPro" id="IPR015943">
    <property type="entry name" value="WD40/YVTN_repeat-like_dom_sf"/>
</dbReference>
<dbReference type="PANTHER" id="PTHR19879:SF9">
    <property type="entry name" value="TRANSCRIPTION INITIATION FACTOR TFIID SUBUNIT 5"/>
    <property type="match status" value="1"/>
</dbReference>
<dbReference type="SUPFAM" id="SSF50998">
    <property type="entry name" value="Quinoprotein alcohol dehydrogenase-like"/>
    <property type="match status" value="1"/>
</dbReference>
<evidence type="ECO:0000256" key="3">
    <source>
        <dbReference type="PROSITE-ProRule" id="PRU00221"/>
    </source>
</evidence>
<dbReference type="Pfam" id="PF00400">
    <property type="entry name" value="WD40"/>
    <property type="match status" value="2"/>
</dbReference>